<dbReference type="AlphaFoldDB" id="A0AAD3TXB7"/>
<sequence>MAYRPPHRREAQTPRAERPATGPSQTRQPASFASSSDRPQWNEKTSPGTRGWRQPGATGQARQTNAPARSMRAAPGIRADGLRMRKSTPQPDEMEMLASVSRSGGDEAGDRLKDHGVQARFRVYIQERIARYDAASVADKAGKAGKADKADALATVVRLLRKLREGVVASGRTDEFAVQVFEDSVKYALLAHDAPQLNAALHGLIPLYRAAGRDPTYAPLLLVYHLVHSPRSEYQRALEAMTAPPRPLRVASEDADELSLAGLSLDPSTRPTAHSRAITCPSATPISPSALRFATEAARALAEETFNPLAYYALTAGDGLEPALLAWAAPSVRERAAARVRRAYVSAPVPWAGRMLNLTAAGVESWAAVQGAEGFKIVNGVVKLR</sequence>
<accession>A0AAD3TXB7</accession>
<reference evidence="2" key="1">
    <citation type="journal article" date="2023" name="BMC Genomics">
        <title>Chromosome-level genome assemblies of Cutaneotrichosporon spp. (Trichosporonales, Basidiomycota) reveal imbalanced evolution between nucleotide sequences and chromosome synteny.</title>
        <authorList>
            <person name="Kobayashi Y."/>
            <person name="Kayamori A."/>
            <person name="Aoki K."/>
            <person name="Shiwa Y."/>
            <person name="Matsutani M."/>
            <person name="Fujita N."/>
            <person name="Sugita T."/>
            <person name="Iwasaki W."/>
            <person name="Tanaka N."/>
            <person name="Takashima M."/>
        </authorList>
    </citation>
    <scope>NUCLEOTIDE SEQUENCE</scope>
    <source>
        <strain evidence="2">HIS016</strain>
    </source>
</reference>
<keyword evidence="3" id="KW-1185">Reference proteome</keyword>
<dbReference type="Gene3D" id="1.25.40.990">
    <property type="match status" value="1"/>
</dbReference>
<evidence type="ECO:0000313" key="3">
    <source>
        <dbReference type="Proteomes" id="UP001222932"/>
    </source>
</evidence>
<protein>
    <submittedName>
        <fullName evidence="2">Uncharacterized protein</fullName>
    </submittedName>
</protein>
<dbReference type="PANTHER" id="PTHR39398">
    <property type="entry name" value="YALI0F14311P"/>
    <property type="match status" value="1"/>
</dbReference>
<feature type="region of interest" description="Disordered" evidence="1">
    <location>
        <begin position="1"/>
        <end position="92"/>
    </location>
</feature>
<feature type="compositionally biased region" description="Polar residues" evidence="1">
    <location>
        <begin position="22"/>
        <end position="48"/>
    </location>
</feature>
<dbReference type="PANTHER" id="PTHR39398:SF1">
    <property type="entry name" value="CSN8_PSMD8_EIF3K DOMAIN-CONTAINING PROTEIN"/>
    <property type="match status" value="1"/>
</dbReference>
<evidence type="ECO:0000313" key="2">
    <source>
        <dbReference type="EMBL" id="GMK58607.1"/>
    </source>
</evidence>
<reference evidence="2" key="2">
    <citation type="submission" date="2023-06" db="EMBL/GenBank/DDBJ databases">
        <authorList>
            <person name="Kobayashi Y."/>
            <person name="Kayamori A."/>
            <person name="Aoki K."/>
            <person name="Shiwa Y."/>
            <person name="Fujita N."/>
            <person name="Sugita T."/>
            <person name="Iwasaki W."/>
            <person name="Tanaka N."/>
            <person name="Takashima M."/>
        </authorList>
    </citation>
    <scope>NUCLEOTIDE SEQUENCE</scope>
    <source>
        <strain evidence="2">HIS016</strain>
    </source>
</reference>
<name>A0AAD3TXB7_9TREE</name>
<evidence type="ECO:0000256" key="1">
    <source>
        <dbReference type="SAM" id="MobiDB-lite"/>
    </source>
</evidence>
<feature type="compositionally biased region" description="Basic and acidic residues" evidence="1">
    <location>
        <begin position="8"/>
        <end position="18"/>
    </location>
</feature>
<proteinExistence type="predicted"/>
<dbReference type="Proteomes" id="UP001222932">
    <property type="component" value="Unassembled WGS sequence"/>
</dbReference>
<dbReference type="EMBL" id="BTCM01000006">
    <property type="protein sequence ID" value="GMK58607.1"/>
    <property type="molecule type" value="Genomic_DNA"/>
</dbReference>
<organism evidence="2 3">
    <name type="scientific">Cutaneotrichosporon spelunceum</name>
    <dbReference type="NCBI Taxonomy" id="1672016"/>
    <lineage>
        <taxon>Eukaryota</taxon>
        <taxon>Fungi</taxon>
        <taxon>Dikarya</taxon>
        <taxon>Basidiomycota</taxon>
        <taxon>Agaricomycotina</taxon>
        <taxon>Tremellomycetes</taxon>
        <taxon>Trichosporonales</taxon>
        <taxon>Trichosporonaceae</taxon>
        <taxon>Cutaneotrichosporon</taxon>
    </lineage>
</organism>
<gene>
    <name evidence="2" type="ORF">CspeluHIS016_0600490</name>
</gene>
<comment type="caution">
    <text evidence="2">The sequence shown here is derived from an EMBL/GenBank/DDBJ whole genome shotgun (WGS) entry which is preliminary data.</text>
</comment>